<dbReference type="AlphaFoldDB" id="A0A016UML5"/>
<name>A0A016UML5_9BILA</name>
<evidence type="ECO:0000256" key="8">
    <source>
        <dbReference type="RuleBase" id="RU362002"/>
    </source>
</evidence>
<dbReference type="InterPro" id="IPR018047">
    <property type="entry name" value="Ammonium_transpt_CS"/>
</dbReference>
<feature type="transmembrane region" description="Helical" evidence="8">
    <location>
        <begin position="239"/>
        <end position="260"/>
    </location>
</feature>
<feature type="domain" description="Ammonium transporter AmtB-like" evidence="9">
    <location>
        <begin position="15"/>
        <end position="424"/>
    </location>
</feature>
<dbReference type="GO" id="GO:0097272">
    <property type="term" value="P:ammonium homeostasis"/>
    <property type="evidence" value="ECO:0007669"/>
    <property type="project" value="TreeGrafter"/>
</dbReference>
<feature type="transmembrane region" description="Helical" evidence="8">
    <location>
        <begin position="272"/>
        <end position="292"/>
    </location>
</feature>
<dbReference type="SUPFAM" id="SSF111352">
    <property type="entry name" value="Ammonium transporter"/>
    <property type="match status" value="1"/>
</dbReference>
<sequence>MTTKLHNPEIQDDGVWMTASSFTIFTMTAGFGLLESGRVSSKDEVNVMVKNVVDVIFGGLAYWMFGYGFTFGEKFINPFIGIGDYFFDPEREDGSTPDKAGTSYALFLFQMSFATTTSTIVSAGMAERIHLQSHCFVSFFITLVHSVAGHWVWHRTGVFRTMGVIDSAGCSAVHLVGGMSGLVATLYLKPRQHRFKDKRARQISDPTKAILGFLMIWWGWLAFNTASNYSVSRYQWTEGMRSAVGTIMASAGGGTVTVLISRWTTKKIQVDMLIDGMLASLVSSTAGCLFFTPWQATLVGAIGSAMALLIYPLLEKAQIDDPVGVVPVHVVGSVWGMISPAIFVCRDFGLEDHQVTNENDLSGVLYGGGVTLLLYQLAALGAIAFFSGTCAFAILFILQHSPIGLRLSRLDEELGADLREHGLAGVNVMTYTIEKKLTAENLSAVLMVIVRWRAKAKLGALRRRRIADMHPTETELGVEMMRLQKRRATLTRLQQAVNQGQ</sequence>
<dbReference type="InterPro" id="IPR029020">
    <property type="entry name" value="Ammonium/urea_transptr"/>
</dbReference>
<organism evidence="10 11">
    <name type="scientific">Ancylostoma ceylanicum</name>
    <dbReference type="NCBI Taxonomy" id="53326"/>
    <lineage>
        <taxon>Eukaryota</taxon>
        <taxon>Metazoa</taxon>
        <taxon>Ecdysozoa</taxon>
        <taxon>Nematoda</taxon>
        <taxon>Chromadorea</taxon>
        <taxon>Rhabditida</taxon>
        <taxon>Rhabditina</taxon>
        <taxon>Rhabditomorpha</taxon>
        <taxon>Strongyloidea</taxon>
        <taxon>Ancylostomatidae</taxon>
        <taxon>Ancylostomatinae</taxon>
        <taxon>Ancylostoma</taxon>
    </lineage>
</organism>
<evidence type="ECO:0000256" key="5">
    <source>
        <dbReference type="ARBA" id="ARBA00022989"/>
    </source>
</evidence>
<evidence type="ECO:0000256" key="6">
    <source>
        <dbReference type="ARBA" id="ARBA00023136"/>
    </source>
</evidence>
<gene>
    <name evidence="10" type="primary">Acey_s0034.g2831</name>
    <name evidence="10" type="ORF">Y032_0034g2831</name>
</gene>
<protein>
    <recommendedName>
        <fullName evidence="8">Ammonium transporter</fullName>
    </recommendedName>
</protein>
<comment type="similarity">
    <text evidence="2 8">Belongs to the ammonia transporter channel (TC 1.A.11.2) family.</text>
</comment>
<keyword evidence="5 8" id="KW-1133">Transmembrane helix</keyword>
<feature type="transmembrane region" description="Helical" evidence="8">
    <location>
        <begin position="15"/>
        <end position="35"/>
    </location>
</feature>
<dbReference type="STRING" id="53326.A0A016UML5"/>
<accession>A0A016UML5</accession>
<feature type="transmembrane region" description="Helical" evidence="8">
    <location>
        <begin position="165"/>
        <end position="188"/>
    </location>
</feature>
<feature type="transmembrane region" description="Helical" evidence="8">
    <location>
        <begin position="298"/>
        <end position="314"/>
    </location>
</feature>
<dbReference type="GO" id="GO:0008519">
    <property type="term" value="F:ammonium channel activity"/>
    <property type="evidence" value="ECO:0007669"/>
    <property type="project" value="InterPro"/>
</dbReference>
<keyword evidence="3 8" id="KW-0813">Transport</keyword>
<dbReference type="OrthoDB" id="534912at2759"/>
<feature type="transmembrane region" description="Helical" evidence="8">
    <location>
        <begin position="326"/>
        <end position="344"/>
    </location>
</feature>
<comment type="subcellular location">
    <subcellularLocation>
        <location evidence="8">Cell membrane</location>
        <topology evidence="8">Multi-pass membrane protein</topology>
    </subcellularLocation>
    <subcellularLocation>
        <location evidence="1">Membrane</location>
        <topology evidence="1">Multi-pass membrane protein</topology>
    </subcellularLocation>
</comment>
<dbReference type="PROSITE" id="PS01219">
    <property type="entry name" value="AMMONIUM_TRANSP"/>
    <property type="match status" value="1"/>
</dbReference>
<dbReference type="GO" id="GO:0005886">
    <property type="term" value="C:plasma membrane"/>
    <property type="evidence" value="ECO:0007669"/>
    <property type="project" value="UniProtKB-SubCell"/>
</dbReference>
<keyword evidence="11" id="KW-1185">Reference proteome</keyword>
<feature type="transmembrane region" description="Helical" evidence="8">
    <location>
        <begin position="373"/>
        <end position="398"/>
    </location>
</feature>
<evidence type="ECO:0000313" key="10">
    <source>
        <dbReference type="EMBL" id="EYC16161.1"/>
    </source>
</evidence>
<evidence type="ECO:0000256" key="7">
    <source>
        <dbReference type="ARBA" id="ARBA00023177"/>
    </source>
</evidence>
<feature type="transmembrane region" description="Helical" evidence="8">
    <location>
        <begin position="209"/>
        <end position="227"/>
    </location>
</feature>
<evidence type="ECO:0000259" key="9">
    <source>
        <dbReference type="Pfam" id="PF00909"/>
    </source>
</evidence>
<keyword evidence="7 8" id="KW-0924">Ammonia transport</keyword>
<feature type="transmembrane region" description="Helical" evidence="8">
    <location>
        <begin position="47"/>
        <end position="65"/>
    </location>
</feature>
<evidence type="ECO:0000256" key="3">
    <source>
        <dbReference type="ARBA" id="ARBA00022448"/>
    </source>
</evidence>
<dbReference type="InterPro" id="IPR001905">
    <property type="entry name" value="Ammonium_transpt"/>
</dbReference>
<dbReference type="Gene3D" id="1.10.3430.10">
    <property type="entry name" value="Ammonium transporter AmtB like domains"/>
    <property type="match status" value="1"/>
</dbReference>
<dbReference type="PANTHER" id="PTHR11730:SF58">
    <property type="entry name" value="AMMONIUM TRANSPORTER"/>
    <property type="match status" value="1"/>
</dbReference>
<evidence type="ECO:0000256" key="1">
    <source>
        <dbReference type="ARBA" id="ARBA00004141"/>
    </source>
</evidence>
<keyword evidence="4 8" id="KW-0812">Transmembrane</keyword>
<proteinExistence type="inferred from homology"/>
<dbReference type="Pfam" id="PF00909">
    <property type="entry name" value="Ammonium_transp"/>
    <property type="match status" value="1"/>
</dbReference>
<evidence type="ECO:0000256" key="4">
    <source>
        <dbReference type="ARBA" id="ARBA00022692"/>
    </source>
</evidence>
<dbReference type="FunFam" id="1.10.3430.10:FF:000008">
    <property type="entry name" value="Ammonium transporter"/>
    <property type="match status" value="1"/>
</dbReference>
<keyword evidence="6 8" id="KW-0472">Membrane</keyword>
<comment type="caution">
    <text evidence="10">The sequence shown here is derived from an EMBL/GenBank/DDBJ whole genome shotgun (WGS) entry which is preliminary data.</text>
</comment>
<dbReference type="NCBIfam" id="TIGR00836">
    <property type="entry name" value="amt"/>
    <property type="match status" value="1"/>
</dbReference>
<evidence type="ECO:0000256" key="2">
    <source>
        <dbReference type="ARBA" id="ARBA00005887"/>
    </source>
</evidence>
<feature type="transmembrane region" description="Helical" evidence="8">
    <location>
        <begin position="135"/>
        <end position="153"/>
    </location>
</feature>
<dbReference type="PANTHER" id="PTHR11730">
    <property type="entry name" value="AMMONIUM TRANSPORTER"/>
    <property type="match status" value="1"/>
</dbReference>
<reference evidence="11" key="1">
    <citation type="journal article" date="2015" name="Nat. Genet.">
        <title>The genome and transcriptome of the zoonotic hookworm Ancylostoma ceylanicum identify infection-specific gene families.</title>
        <authorList>
            <person name="Schwarz E.M."/>
            <person name="Hu Y."/>
            <person name="Antoshechkin I."/>
            <person name="Miller M.M."/>
            <person name="Sternberg P.W."/>
            <person name="Aroian R.V."/>
        </authorList>
    </citation>
    <scope>NUCLEOTIDE SEQUENCE</scope>
    <source>
        <strain evidence="11">HY135</strain>
    </source>
</reference>
<dbReference type="Proteomes" id="UP000024635">
    <property type="component" value="Unassembled WGS sequence"/>
</dbReference>
<dbReference type="EMBL" id="JARK01001370">
    <property type="protein sequence ID" value="EYC16161.1"/>
    <property type="molecule type" value="Genomic_DNA"/>
</dbReference>
<evidence type="ECO:0000313" key="11">
    <source>
        <dbReference type="Proteomes" id="UP000024635"/>
    </source>
</evidence>
<feature type="transmembrane region" description="Helical" evidence="8">
    <location>
        <begin position="104"/>
        <end position="123"/>
    </location>
</feature>
<dbReference type="InterPro" id="IPR024041">
    <property type="entry name" value="NH4_transpt_AmtB-like_dom"/>
</dbReference>